<dbReference type="PANTHER" id="PTHR11590">
    <property type="entry name" value="PROTEIN-GLUTAMINE GAMMA-GLUTAMYLTRANSFERASE"/>
    <property type="match status" value="1"/>
</dbReference>
<keyword evidence="2 10" id="KW-0808">Transferase</keyword>
<dbReference type="PIRSF" id="PIRSF000459">
    <property type="entry name" value="TGM_EBP42"/>
    <property type="match status" value="1"/>
</dbReference>
<dbReference type="Gene3D" id="2.60.40.10">
    <property type="entry name" value="Immunoglobulins"/>
    <property type="match status" value="3"/>
</dbReference>
<dbReference type="Pfam" id="PF01841">
    <property type="entry name" value="Transglut_core"/>
    <property type="match status" value="1"/>
</dbReference>
<comment type="similarity">
    <text evidence="1">Belongs to the transglutaminase superfamily. Transglutaminase family.</text>
</comment>
<gene>
    <name evidence="10" type="primary">Tgm4</name>
    <name evidence="10" type="ORF">CNELOR_R07144</name>
</gene>
<dbReference type="InterPro" id="IPR014756">
    <property type="entry name" value="Ig_E-set"/>
</dbReference>
<dbReference type="FunFam" id="2.60.40.10:FF:001406">
    <property type="entry name" value="Protein-glutamine gamma-glutamyltransferase 4"/>
    <property type="match status" value="1"/>
</dbReference>
<dbReference type="Proteomes" id="UP000517678">
    <property type="component" value="Unassembled WGS sequence"/>
</dbReference>
<dbReference type="InterPro" id="IPR038765">
    <property type="entry name" value="Papain-like_cys_pep_sf"/>
</dbReference>
<feature type="binding site" evidence="8">
    <location>
        <position position="442"/>
    </location>
    <ligand>
        <name>Ca(2+)</name>
        <dbReference type="ChEBI" id="CHEBI:29108"/>
    </ligand>
</feature>
<keyword evidence="3 8" id="KW-0479">Metal-binding</keyword>
<dbReference type="InterPro" id="IPR013783">
    <property type="entry name" value="Ig-like_fold"/>
</dbReference>
<feature type="binding site" evidence="8">
    <location>
        <position position="387"/>
    </location>
    <ligand>
        <name>Ca(2+)</name>
        <dbReference type="ChEBI" id="CHEBI:29108"/>
    </ligand>
</feature>
<keyword evidence="11" id="KW-1185">Reference proteome</keyword>
<keyword evidence="4 8" id="KW-0106">Calcium</keyword>
<evidence type="ECO:0000313" key="10">
    <source>
        <dbReference type="EMBL" id="NXB06900.1"/>
    </source>
</evidence>
<dbReference type="Pfam" id="PF00868">
    <property type="entry name" value="Transglut_N"/>
    <property type="match status" value="1"/>
</dbReference>
<organism evidence="10 11">
    <name type="scientific">Cnemophilus loriae</name>
    <name type="common">Loria's bird-of-paradise</name>
    <dbReference type="NCBI Taxonomy" id="254448"/>
    <lineage>
        <taxon>Eukaryota</taxon>
        <taxon>Metazoa</taxon>
        <taxon>Chordata</taxon>
        <taxon>Craniata</taxon>
        <taxon>Vertebrata</taxon>
        <taxon>Euteleostomi</taxon>
        <taxon>Archelosauria</taxon>
        <taxon>Archosauria</taxon>
        <taxon>Dinosauria</taxon>
        <taxon>Saurischia</taxon>
        <taxon>Theropoda</taxon>
        <taxon>Coelurosauria</taxon>
        <taxon>Aves</taxon>
        <taxon>Neognathae</taxon>
        <taxon>Neoaves</taxon>
        <taxon>Telluraves</taxon>
        <taxon>Australaves</taxon>
        <taxon>Passeriformes</taxon>
        <taxon>Corvoidea</taxon>
        <taxon>Corvidae</taxon>
        <taxon>Cnemophilus</taxon>
    </lineage>
</organism>
<name>A0A7K8AXS6_9CORV</name>
<accession>A0A7K8AXS6</accession>
<feature type="domain" description="Transglutaminase-like" evidence="9">
    <location>
        <begin position="255"/>
        <end position="348"/>
    </location>
</feature>
<evidence type="ECO:0000256" key="5">
    <source>
        <dbReference type="ARBA" id="ARBA00023315"/>
    </source>
</evidence>
<dbReference type="SUPFAM" id="SSF81296">
    <property type="entry name" value="E set domains"/>
    <property type="match status" value="1"/>
</dbReference>
<dbReference type="Gene3D" id="3.90.260.10">
    <property type="entry name" value="Transglutaminase-like"/>
    <property type="match status" value="1"/>
</dbReference>
<feature type="active site" evidence="7">
    <location>
        <position position="322"/>
    </location>
</feature>
<dbReference type="PROSITE" id="PS00547">
    <property type="entry name" value="TRANSGLUTAMINASES"/>
    <property type="match status" value="1"/>
</dbReference>
<dbReference type="GO" id="GO:0046872">
    <property type="term" value="F:metal ion binding"/>
    <property type="evidence" value="ECO:0007669"/>
    <property type="project" value="UniProtKB-KW"/>
</dbReference>
<dbReference type="FunFam" id="2.60.40.10:FF:001640">
    <property type="entry name" value="Prostate-specific transglutaminase 4"/>
    <property type="match status" value="1"/>
</dbReference>
<feature type="active site" evidence="7">
    <location>
        <position position="263"/>
    </location>
</feature>
<dbReference type="EC" id="2.3.2.13" evidence="6"/>
<dbReference type="InterPro" id="IPR002931">
    <property type="entry name" value="Transglutaminase-like"/>
</dbReference>
<dbReference type="InterPro" id="IPR050779">
    <property type="entry name" value="Transglutaminase"/>
</dbReference>
<dbReference type="Pfam" id="PF00927">
    <property type="entry name" value="Transglut_C"/>
    <property type="match status" value="2"/>
</dbReference>
<evidence type="ECO:0000256" key="8">
    <source>
        <dbReference type="PIRSR" id="PIRSR000459-2"/>
    </source>
</evidence>
<dbReference type="InterPro" id="IPR001102">
    <property type="entry name" value="Transglutaminase_N"/>
</dbReference>
<feature type="non-terminal residue" evidence="10">
    <location>
        <position position="700"/>
    </location>
</feature>
<proteinExistence type="inferred from homology"/>
<sequence length="700" mass="78667">ETNLKVTGIDLLKSQNTRQHHTDGYNIKNLVVRRGYPFQVQVSLNRELSAGDKLSLHFGIGENPMKNKGSLLSLKPEREDSNGWKISIVKKNGKECLLSVTSSPSAPVGKYNLHVKTGTNIYKPENGVIYLLFNPWCEDDVVYMANEAQKKEYVLNDTGCMYVGSAYNIYDRPWNFGQFEEFVLDACMYLLDKSKLSLSDRKDPANVSRAMSALVNANDDNGVLLGNWSGNYSSGTAPMDWIGSVTILQNYYKTKKPVRYGQCWVFAGVLNTVMRCLGVPSRCVSTFNAAHDTEDNLRVDIYLNEKGEKLNSLSFDSVWNFHVWNDVWMKRTDLPDGFNGWQAIDSTPQEQSQGRFQCGPCPVKAVKEGDVYLPYDSKFVYAEVNADRVYWLVKKVNGKDKYFKIGTETQDIGKNISTKAVGQNRREDITREYKYPEGSKEERMSMQRAVSFLRPLGLTPRSGYASTMQTLSGDTQPLLLKDPVTKSGLHLEITNTELLHPGNPLEMAITVKTSTPGNWTVVLTGSCQLQYYTGKVVANLGTIKETITLEGTSEMQIPMKIPPDAYMKTLCSVEDEVLILVTAIAEVKETNDKLTKETSMRFDYPPINVQMPEIAKLYNDFTCAFIFKNKLNVTLENCKLLVEGLGIFKMTTFEQGDIMPGRIMKCEVICTPTRLGEKKMVVKLISDQIKGISTEKAVTI</sequence>
<dbReference type="InterPro" id="IPR036985">
    <property type="entry name" value="Transglutaminase-like_sf"/>
</dbReference>
<evidence type="ECO:0000256" key="6">
    <source>
        <dbReference type="ARBA" id="ARBA00024222"/>
    </source>
</evidence>
<dbReference type="SUPFAM" id="SSF54001">
    <property type="entry name" value="Cysteine proteinases"/>
    <property type="match status" value="1"/>
</dbReference>
<evidence type="ECO:0000256" key="4">
    <source>
        <dbReference type="ARBA" id="ARBA00022837"/>
    </source>
</evidence>
<dbReference type="PANTHER" id="PTHR11590:SF70">
    <property type="entry name" value="PROTEIN-GLUTAMINE GAMMA-GLUTAMYLTRANSFERASE 4"/>
    <property type="match status" value="1"/>
</dbReference>
<protein>
    <recommendedName>
        <fullName evidence="6">protein-glutamine gamma-glutamyltransferase</fullName>
        <ecNumber evidence="6">2.3.2.13</ecNumber>
    </recommendedName>
</protein>
<evidence type="ECO:0000256" key="2">
    <source>
        <dbReference type="ARBA" id="ARBA00022679"/>
    </source>
</evidence>
<evidence type="ECO:0000256" key="3">
    <source>
        <dbReference type="ARBA" id="ARBA00022723"/>
    </source>
</evidence>
<dbReference type="FunFam" id="2.60.40.10:FF:000090">
    <property type="entry name" value="Protein-glutamine gamma-glutamyltransferase 2"/>
    <property type="match status" value="1"/>
</dbReference>
<evidence type="ECO:0000256" key="7">
    <source>
        <dbReference type="PIRSR" id="PIRSR000459-1"/>
    </source>
</evidence>
<dbReference type="GO" id="GO:0003810">
    <property type="term" value="F:protein-glutamine gamma-glutamyltransferase activity"/>
    <property type="evidence" value="ECO:0007669"/>
    <property type="project" value="UniProtKB-EC"/>
</dbReference>
<comment type="cofactor">
    <cofactor evidence="8">
        <name>Ca(2+)</name>
        <dbReference type="ChEBI" id="CHEBI:29108"/>
    </cofactor>
    <text evidence="8">Binds 1 Ca(2+) ion per subunit.</text>
</comment>
<dbReference type="AlphaFoldDB" id="A0A7K8AXS6"/>
<evidence type="ECO:0000259" key="9">
    <source>
        <dbReference type="SMART" id="SM00460"/>
    </source>
</evidence>
<evidence type="ECO:0000256" key="1">
    <source>
        <dbReference type="ARBA" id="ARBA00005968"/>
    </source>
</evidence>
<dbReference type="InterPro" id="IPR023608">
    <property type="entry name" value="Transglutaminase_animal"/>
</dbReference>
<evidence type="ECO:0000313" key="11">
    <source>
        <dbReference type="Proteomes" id="UP000517678"/>
    </source>
</evidence>
<dbReference type="FunFam" id="3.90.260.10:FF:000001">
    <property type="entry name" value="Protein-glutamine gamma-glutamyltransferase 2"/>
    <property type="match status" value="1"/>
</dbReference>
<dbReference type="EMBL" id="VZTF01005451">
    <property type="protein sequence ID" value="NXB06900.1"/>
    <property type="molecule type" value="Genomic_DNA"/>
</dbReference>
<dbReference type="InterPro" id="IPR036238">
    <property type="entry name" value="Transglutaminase_C_sf"/>
</dbReference>
<dbReference type="InterPro" id="IPR013808">
    <property type="entry name" value="Transglutaminase_AS"/>
</dbReference>
<dbReference type="SMART" id="SM00460">
    <property type="entry name" value="TGc"/>
    <property type="match status" value="1"/>
</dbReference>
<feature type="active site" evidence="7">
    <location>
        <position position="345"/>
    </location>
</feature>
<reference evidence="10 11" key="1">
    <citation type="submission" date="2019-09" db="EMBL/GenBank/DDBJ databases">
        <title>Bird 10,000 Genomes (B10K) Project - Family phase.</title>
        <authorList>
            <person name="Zhang G."/>
        </authorList>
    </citation>
    <scope>NUCLEOTIDE SEQUENCE [LARGE SCALE GENOMIC DNA]</scope>
    <source>
        <strain evidence="10">B10K-DU-029-38</strain>
        <tissue evidence="10">Muscle</tissue>
    </source>
</reference>
<feature type="binding site" evidence="8">
    <location>
        <position position="437"/>
    </location>
    <ligand>
        <name>Ca(2+)</name>
        <dbReference type="ChEBI" id="CHEBI:29108"/>
    </ligand>
</feature>
<dbReference type="InterPro" id="IPR008958">
    <property type="entry name" value="Transglutaminase_C"/>
</dbReference>
<dbReference type="SUPFAM" id="SSF49309">
    <property type="entry name" value="Transglutaminase, two C-terminal domains"/>
    <property type="match status" value="2"/>
</dbReference>
<feature type="binding site" evidence="8">
    <location>
        <position position="385"/>
    </location>
    <ligand>
        <name>Ca(2+)</name>
        <dbReference type="ChEBI" id="CHEBI:29108"/>
    </ligand>
</feature>
<feature type="non-terminal residue" evidence="10">
    <location>
        <position position="1"/>
    </location>
</feature>
<keyword evidence="5" id="KW-0012">Acyltransferase</keyword>
<comment type="caution">
    <text evidence="10">The sequence shown here is derived from an EMBL/GenBank/DDBJ whole genome shotgun (WGS) entry which is preliminary data.</text>
</comment>